<comment type="caution">
    <text evidence="1">The sequence shown here is derived from an EMBL/GenBank/DDBJ whole genome shotgun (WGS) entry which is preliminary data.</text>
</comment>
<sequence length="299" mass="31858">MPFDVTGLSAYVANNSKAIALKAVANATTAKLFIENGAVQSGVKGSAAILKMDTDANFQDGSSCGRTAVGNTTLTSKTITVKPISDYQNVCPKSLHNTFFASMLAKGQAPEESFTPEFAAYLMDVRSKKIAAAVEVMLWNGDTALTGTTNNKHINGIMKQVGAGVALTATGSTLIAKLQAAYLGMPVEVRQAEDARIFIGEDKYAEYLVALANANIYKATDDMVLFGTTIKLQPTAGLNGKNKIYIGRISNFQLGLDGESDMDSAELRFSNETKQWYLDYNFSVGVAVVDETEVGVASI</sequence>
<accession>A0ABP8GLI7</accession>
<dbReference type="Proteomes" id="UP001501725">
    <property type="component" value="Unassembled WGS sequence"/>
</dbReference>
<dbReference type="EMBL" id="BAABGY010000006">
    <property type="protein sequence ID" value="GAA4326216.1"/>
    <property type="molecule type" value="Genomic_DNA"/>
</dbReference>
<name>A0ABP8GLI7_9BACT</name>
<dbReference type="SUPFAM" id="SSF56563">
    <property type="entry name" value="Major capsid protein gp5"/>
    <property type="match status" value="1"/>
</dbReference>
<proteinExistence type="predicted"/>
<protein>
    <recommendedName>
        <fullName evidence="3">Phage major capsid protein</fullName>
    </recommendedName>
</protein>
<keyword evidence="2" id="KW-1185">Reference proteome</keyword>
<evidence type="ECO:0000313" key="1">
    <source>
        <dbReference type="EMBL" id="GAA4326216.1"/>
    </source>
</evidence>
<evidence type="ECO:0008006" key="3">
    <source>
        <dbReference type="Google" id="ProtNLM"/>
    </source>
</evidence>
<reference evidence="2" key="1">
    <citation type="journal article" date="2019" name="Int. J. Syst. Evol. Microbiol.">
        <title>The Global Catalogue of Microorganisms (GCM) 10K type strain sequencing project: providing services to taxonomists for standard genome sequencing and annotation.</title>
        <authorList>
            <consortium name="The Broad Institute Genomics Platform"/>
            <consortium name="The Broad Institute Genome Sequencing Center for Infectious Disease"/>
            <person name="Wu L."/>
            <person name="Ma J."/>
        </authorList>
    </citation>
    <scope>NUCLEOTIDE SEQUENCE [LARGE SCALE GENOMIC DNA]</scope>
    <source>
        <strain evidence="2">JCM 17919</strain>
    </source>
</reference>
<evidence type="ECO:0000313" key="2">
    <source>
        <dbReference type="Proteomes" id="UP001501725"/>
    </source>
</evidence>
<organism evidence="1 2">
    <name type="scientific">Flaviaesturariibacter amylovorans</name>
    <dbReference type="NCBI Taxonomy" id="1084520"/>
    <lineage>
        <taxon>Bacteria</taxon>
        <taxon>Pseudomonadati</taxon>
        <taxon>Bacteroidota</taxon>
        <taxon>Chitinophagia</taxon>
        <taxon>Chitinophagales</taxon>
        <taxon>Chitinophagaceae</taxon>
        <taxon>Flaviaestuariibacter</taxon>
    </lineage>
</organism>
<gene>
    <name evidence="1" type="ORF">GCM10023184_14780</name>
</gene>